<proteinExistence type="inferred from homology"/>
<dbReference type="SUPFAM" id="SSF53850">
    <property type="entry name" value="Periplasmic binding protein-like II"/>
    <property type="match status" value="1"/>
</dbReference>
<dbReference type="AlphaFoldDB" id="A0A1W6ZXN6"/>
<gene>
    <name evidence="2" type="ORF">CAK95_25765</name>
</gene>
<reference evidence="2 3" key="1">
    <citation type="submission" date="2017-05" db="EMBL/GenBank/DDBJ databases">
        <title>Full genome sequence of Pseudorhodoplanes sinuspersici.</title>
        <authorList>
            <person name="Dastgheib S.M.M."/>
            <person name="Shavandi M."/>
            <person name="Tirandaz H."/>
        </authorList>
    </citation>
    <scope>NUCLEOTIDE SEQUENCE [LARGE SCALE GENOMIC DNA]</scope>
    <source>
        <strain evidence="2 3">RIPI110</strain>
    </source>
</reference>
<protein>
    <submittedName>
        <fullName evidence="2">Uncharacterized protein</fullName>
    </submittedName>
</protein>
<dbReference type="InterPro" id="IPR042100">
    <property type="entry name" value="Bug_dom1"/>
</dbReference>
<dbReference type="Proteomes" id="UP000194137">
    <property type="component" value="Chromosome"/>
</dbReference>
<comment type="similarity">
    <text evidence="1">Belongs to the UPF0065 (bug) family.</text>
</comment>
<dbReference type="OrthoDB" id="9780943at2"/>
<evidence type="ECO:0000313" key="2">
    <source>
        <dbReference type="EMBL" id="ARQ02124.1"/>
    </source>
</evidence>
<dbReference type="Pfam" id="PF03401">
    <property type="entry name" value="TctC"/>
    <property type="match status" value="1"/>
</dbReference>
<dbReference type="PANTHER" id="PTHR42928">
    <property type="entry name" value="TRICARBOXYLATE-BINDING PROTEIN"/>
    <property type="match status" value="1"/>
</dbReference>
<dbReference type="STRING" id="1235591.CAK95_25765"/>
<dbReference type="KEGG" id="psin:CAK95_25765"/>
<dbReference type="RefSeq" id="WP_086090535.1">
    <property type="nucleotide sequence ID" value="NZ_CP021112.1"/>
</dbReference>
<keyword evidence="3" id="KW-1185">Reference proteome</keyword>
<organism evidence="2 3">
    <name type="scientific">Pseudorhodoplanes sinuspersici</name>
    <dbReference type="NCBI Taxonomy" id="1235591"/>
    <lineage>
        <taxon>Bacteria</taxon>
        <taxon>Pseudomonadati</taxon>
        <taxon>Pseudomonadota</taxon>
        <taxon>Alphaproteobacteria</taxon>
        <taxon>Hyphomicrobiales</taxon>
        <taxon>Pseudorhodoplanes</taxon>
    </lineage>
</organism>
<dbReference type="PANTHER" id="PTHR42928:SF5">
    <property type="entry name" value="BLR1237 PROTEIN"/>
    <property type="match status" value="1"/>
</dbReference>
<dbReference type="Gene3D" id="3.40.190.10">
    <property type="entry name" value="Periplasmic binding protein-like II"/>
    <property type="match status" value="1"/>
</dbReference>
<dbReference type="PIRSF" id="PIRSF017082">
    <property type="entry name" value="YflP"/>
    <property type="match status" value="1"/>
</dbReference>
<dbReference type="InterPro" id="IPR005064">
    <property type="entry name" value="BUG"/>
</dbReference>
<sequence length="319" mass="34166">MFRALLAAASLILSGLPAASAQSYPAGSVTFLVPYAPGGSADIVARLIGQKLQERLGRPVVIDNRPGGSEMIVTEALARSAPDGHTIAILSNAIAINETLVPNRRFDLEKDLSPVARVIELPFALMVHPSVPARTVADFVAYTKAHPGKLNYGHLGPGSPHFFTMEWLKRNAGLDILAVPYKGAAPAYAALVAGEVQVIASGLGAATPFLDAKQAIALAAFSGKRPSSQPDLPTIAEAGFTNFNLRSWMGIFVRSGTPPKIEQKLETEILTVLGDPELKDRLDKLGLDISPMKKNEFHAFVREEIKSWEDIVKATTAQR</sequence>
<evidence type="ECO:0000313" key="3">
    <source>
        <dbReference type="Proteomes" id="UP000194137"/>
    </source>
</evidence>
<accession>A0A1W6ZXN6</accession>
<dbReference type="Gene3D" id="3.40.190.150">
    <property type="entry name" value="Bordetella uptake gene, domain 1"/>
    <property type="match status" value="1"/>
</dbReference>
<name>A0A1W6ZXN6_9HYPH</name>
<evidence type="ECO:0000256" key="1">
    <source>
        <dbReference type="ARBA" id="ARBA00006987"/>
    </source>
</evidence>
<dbReference type="EMBL" id="CP021112">
    <property type="protein sequence ID" value="ARQ02124.1"/>
    <property type="molecule type" value="Genomic_DNA"/>
</dbReference>